<keyword evidence="6" id="KW-1185">Reference proteome</keyword>
<evidence type="ECO:0000259" key="3">
    <source>
        <dbReference type="PROSITE" id="PS50948"/>
    </source>
</evidence>
<organism evidence="5 6">
    <name type="scientific">Trichogramma kaykai</name>
    <dbReference type="NCBI Taxonomy" id="54128"/>
    <lineage>
        <taxon>Eukaryota</taxon>
        <taxon>Metazoa</taxon>
        <taxon>Ecdysozoa</taxon>
        <taxon>Arthropoda</taxon>
        <taxon>Hexapoda</taxon>
        <taxon>Insecta</taxon>
        <taxon>Pterygota</taxon>
        <taxon>Neoptera</taxon>
        <taxon>Endopterygota</taxon>
        <taxon>Hymenoptera</taxon>
        <taxon>Apocrita</taxon>
        <taxon>Proctotrupomorpha</taxon>
        <taxon>Chalcidoidea</taxon>
        <taxon>Trichogrammatidae</taxon>
        <taxon>Trichogramma</taxon>
    </lineage>
</organism>
<keyword evidence="1" id="KW-0472">Membrane</keyword>
<keyword evidence="1" id="KW-1133">Transmembrane helix</keyword>
<evidence type="ECO:0008006" key="7">
    <source>
        <dbReference type="Google" id="ProtNLM"/>
    </source>
</evidence>
<keyword evidence="2" id="KW-0732">Signal</keyword>
<comment type="caution">
    <text evidence="5">The sequence shown here is derived from an EMBL/GenBank/DDBJ whole genome shotgun (WGS) entry which is preliminary data.</text>
</comment>
<feature type="transmembrane region" description="Helical" evidence="1">
    <location>
        <begin position="634"/>
        <end position="657"/>
    </location>
</feature>
<dbReference type="InterPro" id="IPR001507">
    <property type="entry name" value="ZP_dom"/>
</dbReference>
<dbReference type="InterPro" id="IPR056953">
    <property type="entry name" value="CUT_N"/>
</dbReference>
<sequence>MSCRAIFALTAAILFACIAGQTPRCKSTAWEKIRGMRPDFFRSLKLLHTGVDSHGLTSTCFEKCKNISCEAFIIDLEGSSCMALLPDGDELVNEPNVTFFHEICLEVPPNCLKTRLWHVERYLGSELLDSSAQLQSDVISRTECYERCFEKGKKCKSAQFRASEPVKIEDSFGSCTLLTIDRGTKPQAYRTSMYRDEYLENQCHDLARTDYCSYAEYRNVSMPYSDFAVTGLSPKQCEKRCDASSDGFICRAYTIEFAAESTNLPTCYLHSEDTIGAGVSVLAHTARAFYKEREPCIDVTVECTNSSLTVELKTAEPFAGRMYASGYSDTCGVTGQSEKLTRLVLPMPDTRDTENNEASCGLLPVMSMNQENRTSSVIWSTVIIQFNPIIQRLGDQAIRVGCSLDRAALPTPRNITVNSGFTFVNSNAGLPSIVSTIRNKSSDAPLVTMSILDLSHNRANVTHLGQKLLLKIQIKPNDGPFDIMAGHLIASTNTGDSSLLLLDELGCPVTNVFPALTRDPSNNRTLLAEFSAFKFPNSQHVKFNGVVKFCIDSCEPALCKGNVSSFGRKKRSIEEQSANVTQIAKEKSTSVDKLALEASVIVKGSENEEVYPNPLRSKDDTILLHDKFCMDPSLALFLLIFLLIIQIILLAACLLSVRAYRSMAIRAEEDRADILARHLYGVHGGNFEIGRRVRWADNPSSTLS</sequence>
<gene>
    <name evidence="5" type="ORF">TKK_003596</name>
</gene>
<dbReference type="PANTHER" id="PTHR47327:SF8">
    <property type="entry name" value="FI17836P1"/>
    <property type="match status" value="1"/>
</dbReference>
<dbReference type="Pfam" id="PF25057">
    <property type="entry name" value="CUT_N"/>
    <property type="match status" value="1"/>
</dbReference>
<dbReference type="InterPro" id="IPR003609">
    <property type="entry name" value="Pan_app"/>
</dbReference>
<dbReference type="AlphaFoldDB" id="A0ABD2XE10"/>
<feature type="signal peptide" evidence="2">
    <location>
        <begin position="1"/>
        <end position="20"/>
    </location>
</feature>
<evidence type="ECO:0000259" key="4">
    <source>
        <dbReference type="PROSITE" id="PS51034"/>
    </source>
</evidence>
<dbReference type="PROSITE" id="PS51034">
    <property type="entry name" value="ZP_2"/>
    <property type="match status" value="1"/>
</dbReference>
<feature type="domain" description="Apple" evidence="3">
    <location>
        <begin position="111"/>
        <end position="203"/>
    </location>
</feature>
<evidence type="ECO:0000313" key="6">
    <source>
        <dbReference type="Proteomes" id="UP001627154"/>
    </source>
</evidence>
<feature type="domain" description="ZP" evidence="4">
    <location>
        <begin position="302"/>
        <end position="566"/>
    </location>
</feature>
<dbReference type="SMART" id="SM00241">
    <property type="entry name" value="ZP"/>
    <property type="match status" value="1"/>
</dbReference>
<dbReference type="PROSITE" id="PS51257">
    <property type="entry name" value="PROKAR_LIPOPROTEIN"/>
    <property type="match status" value="1"/>
</dbReference>
<keyword evidence="1" id="KW-0812">Transmembrane</keyword>
<feature type="domain" description="Apple" evidence="3">
    <location>
        <begin position="212"/>
        <end position="296"/>
    </location>
</feature>
<evidence type="ECO:0000313" key="5">
    <source>
        <dbReference type="EMBL" id="KAL3403657.1"/>
    </source>
</evidence>
<protein>
    <recommendedName>
        <fullName evidence="7">ZP domain-containing protein</fullName>
    </recommendedName>
</protein>
<dbReference type="InterPro" id="IPR052774">
    <property type="entry name" value="Celegans_DevNeuronal_Protein"/>
</dbReference>
<dbReference type="SUPFAM" id="SSF57414">
    <property type="entry name" value="Hairpin loop containing domain-like"/>
    <property type="match status" value="1"/>
</dbReference>
<dbReference type="PROSITE" id="PS50948">
    <property type="entry name" value="PAN"/>
    <property type="match status" value="2"/>
</dbReference>
<feature type="chain" id="PRO_5044771418" description="ZP domain-containing protein" evidence="2">
    <location>
        <begin position="21"/>
        <end position="704"/>
    </location>
</feature>
<dbReference type="PANTHER" id="PTHR47327">
    <property type="entry name" value="FI18240P1-RELATED"/>
    <property type="match status" value="1"/>
</dbReference>
<name>A0ABD2XE10_9HYME</name>
<proteinExistence type="predicted"/>
<evidence type="ECO:0000256" key="2">
    <source>
        <dbReference type="SAM" id="SignalP"/>
    </source>
</evidence>
<evidence type="ECO:0000256" key="1">
    <source>
        <dbReference type="SAM" id="Phobius"/>
    </source>
</evidence>
<accession>A0ABD2XE10</accession>
<dbReference type="EMBL" id="JBJJXI010000029">
    <property type="protein sequence ID" value="KAL3403657.1"/>
    <property type="molecule type" value="Genomic_DNA"/>
</dbReference>
<reference evidence="5 6" key="1">
    <citation type="journal article" date="2024" name="bioRxiv">
        <title>A reference genome for Trichogramma kaykai: A tiny desert-dwelling parasitoid wasp with competing sex-ratio distorters.</title>
        <authorList>
            <person name="Culotta J."/>
            <person name="Lindsey A.R."/>
        </authorList>
    </citation>
    <scope>NUCLEOTIDE SEQUENCE [LARGE SCALE GENOMIC DNA]</scope>
    <source>
        <strain evidence="5 6">KSX58</strain>
    </source>
</reference>
<dbReference type="Proteomes" id="UP001627154">
    <property type="component" value="Unassembled WGS sequence"/>
</dbReference>